<dbReference type="PANTHER" id="PTHR42988:SF2">
    <property type="entry name" value="CYCLIC NUCLEOTIDE PHOSPHODIESTERASE CBUA0032-RELATED"/>
    <property type="match status" value="1"/>
</dbReference>
<keyword evidence="3" id="KW-0408">Iron</keyword>
<keyword evidence="2" id="KW-0378">Hydrolase</keyword>
<dbReference type="Gene3D" id="3.60.21.10">
    <property type="match status" value="1"/>
</dbReference>
<evidence type="ECO:0000256" key="4">
    <source>
        <dbReference type="ARBA" id="ARBA00025742"/>
    </source>
</evidence>
<dbReference type="RefSeq" id="WP_150862638.1">
    <property type="nucleotide sequence ID" value="NZ_VYXP01000002.1"/>
</dbReference>
<dbReference type="AlphaFoldDB" id="A0A5N0TG26"/>
<evidence type="ECO:0000313" key="6">
    <source>
        <dbReference type="EMBL" id="KAA9133077.1"/>
    </source>
</evidence>
<evidence type="ECO:0000256" key="2">
    <source>
        <dbReference type="ARBA" id="ARBA00022801"/>
    </source>
</evidence>
<dbReference type="InterPro" id="IPR029052">
    <property type="entry name" value="Metallo-depent_PP-like"/>
</dbReference>
<dbReference type="PANTHER" id="PTHR42988">
    <property type="entry name" value="PHOSPHOHYDROLASE"/>
    <property type="match status" value="1"/>
</dbReference>
<dbReference type="Pfam" id="PF00149">
    <property type="entry name" value="Metallophos"/>
    <property type="match status" value="1"/>
</dbReference>
<dbReference type="GO" id="GO:0016787">
    <property type="term" value="F:hydrolase activity"/>
    <property type="evidence" value="ECO:0007669"/>
    <property type="project" value="UniProtKB-KW"/>
</dbReference>
<accession>A0A5N0TG26</accession>
<evidence type="ECO:0000256" key="1">
    <source>
        <dbReference type="ARBA" id="ARBA00022723"/>
    </source>
</evidence>
<feature type="domain" description="Calcineurin-like phosphoesterase" evidence="5">
    <location>
        <begin position="3"/>
        <end position="197"/>
    </location>
</feature>
<sequence length="284" mass="31407">MTRLVQITDTHIQPPGERLYGLVDTSEHLRATIATIRRIRPTPDLVVITGDLVERADAESYAHFLELVSPLEMPVYVLPGNHDEPEMMASLLSHTTCFPVSDDTFQYAVEINGFRMLALNSHAGGSELPELDGEHLDWLKNELPRSDAPTLLAIHHPPMQTGIEFIDMGGSAWYQGLKTVLEGEHNVRLIICGHCHTDLVGRIANVPVYMSGAIAHQLVAARDMDVAPAFAAAPVPPVLHRLVDGEFVSGSYPWPADVEEQRIDRTSNIDWKDLKLQMMGSKAP</sequence>
<dbReference type="EMBL" id="VYXP01000002">
    <property type="protein sequence ID" value="KAA9133077.1"/>
    <property type="molecule type" value="Genomic_DNA"/>
</dbReference>
<keyword evidence="7" id="KW-1185">Reference proteome</keyword>
<dbReference type="SUPFAM" id="SSF56300">
    <property type="entry name" value="Metallo-dependent phosphatases"/>
    <property type="match status" value="1"/>
</dbReference>
<gene>
    <name evidence="6" type="ORF">F3N42_01565</name>
</gene>
<proteinExistence type="inferred from homology"/>
<dbReference type="GO" id="GO:0046872">
    <property type="term" value="F:metal ion binding"/>
    <property type="evidence" value="ECO:0007669"/>
    <property type="project" value="UniProtKB-KW"/>
</dbReference>
<evidence type="ECO:0000313" key="7">
    <source>
        <dbReference type="Proteomes" id="UP000325372"/>
    </source>
</evidence>
<organism evidence="6 7">
    <name type="scientific">Marinihelvus fidelis</name>
    <dbReference type="NCBI Taxonomy" id="2613842"/>
    <lineage>
        <taxon>Bacteria</taxon>
        <taxon>Pseudomonadati</taxon>
        <taxon>Pseudomonadota</taxon>
        <taxon>Gammaproteobacteria</taxon>
        <taxon>Chromatiales</taxon>
        <taxon>Wenzhouxiangellaceae</taxon>
        <taxon>Marinihelvus</taxon>
    </lineage>
</organism>
<comment type="caution">
    <text evidence="6">The sequence shown here is derived from an EMBL/GenBank/DDBJ whole genome shotgun (WGS) entry which is preliminary data.</text>
</comment>
<keyword evidence="1" id="KW-0479">Metal-binding</keyword>
<dbReference type="InterPro" id="IPR050884">
    <property type="entry name" value="CNP_phosphodiesterase-III"/>
</dbReference>
<name>A0A5N0TG26_9GAMM</name>
<reference evidence="6 7" key="1">
    <citation type="submission" date="2019-09" db="EMBL/GenBank/DDBJ databases">
        <title>Wenzhouxiangella sp. Genome sequencing and assembly.</title>
        <authorList>
            <person name="Zhang R."/>
        </authorList>
    </citation>
    <scope>NUCLEOTIDE SEQUENCE [LARGE SCALE GENOMIC DNA]</scope>
    <source>
        <strain evidence="6 7">W260</strain>
    </source>
</reference>
<comment type="similarity">
    <text evidence="4">Belongs to the cyclic nucleotide phosphodiesterase class-III family.</text>
</comment>
<protein>
    <recommendedName>
        <fullName evidence="5">Calcineurin-like phosphoesterase domain-containing protein</fullName>
    </recommendedName>
</protein>
<evidence type="ECO:0000256" key="3">
    <source>
        <dbReference type="ARBA" id="ARBA00023004"/>
    </source>
</evidence>
<dbReference type="InterPro" id="IPR004843">
    <property type="entry name" value="Calcineurin-like_PHP"/>
</dbReference>
<dbReference type="Proteomes" id="UP000325372">
    <property type="component" value="Unassembled WGS sequence"/>
</dbReference>
<evidence type="ECO:0000259" key="5">
    <source>
        <dbReference type="Pfam" id="PF00149"/>
    </source>
</evidence>